<dbReference type="PANTHER" id="PTHR40572:SF1">
    <property type="entry name" value="PROTEIN BAX"/>
    <property type="match status" value="1"/>
</dbReference>
<sequence>MQWVKRFWCRTVIVLSLCGAAAGLMLSMNSAQAEVQTFHTLDEYLAILKSHDYKLGQWREGDNAIARIYLEAVPTLWAGGISQGVTVAEKKTIFFTSQLPLLLKANETIMIDRTRLLDVRRDLAAGKSLSHSEQQFVGQVSKVYKMPIEQPTLAKIDQLLQRVDIVPASMALSQAAIESNWATSRFATEGNALFGQWTWDKKAAIKPKQQRKSLGNYGIAAFDTPLQSVLGYYKNLNTHSAYQKFRDKRAQLRRQGKPLTGLELVQTLDHYSERGQAYVNELSGMIRSNKLQQTDQSYLRDMEPVYLTPEAPTGS</sequence>
<keyword evidence="4" id="KW-1185">Reference proteome</keyword>
<feature type="chain" id="PRO_5018276532" evidence="1">
    <location>
        <begin position="34"/>
        <end position="315"/>
    </location>
</feature>
<dbReference type="EMBL" id="RKHR01000006">
    <property type="protein sequence ID" value="ROR99056.1"/>
    <property type="molecule type" value="Genomic_DNA"/>
</dbReference>
<dbReference type="GO" id="GO:0004040">
    <property type="term" value="F:amidase activity"/>
    <property type="evidence" value="ECO:0007669"/>
    <property type="project" value="InterPro"/>
</dbReference>
<dbReference type="Proteomes" id="UP000275394">
    <property type="component" value="Unassembled WGS sequence"/>
</dbReference>
<gene>
    <name evidence="3" type="ORF">EDC56_3296</name>
</gene>
<dbReference type="Gene3D" id="1.10.530.10">
    <property type="match status" value="1"/>
</dbReference>
<dbReference type="PANTHER" id="PTHR40572">
    <property type="entry name" value="PROTEIN BAX"/>
    <property type="match status" value="1"/>
</dbReference>
<dbReference type="AlphaFoldDB" id="A0A3N2DGX4"/>
<dbReference type="InterPro" id="IPR053195">
    <property type="entry name" value="Bax-like"/>
</dbReference>
<evidence type="ECO:0000256" key="1">
    <source>
        <dbReference type="SAM" id="SignalP"/>
    </source>
</evidence>
<evidence type="ECO:0000313" key="3">
    <source>
        <dbReference type="EMBL" id="ROR99056.1"/>
    </source>
</evidence>
<reference evidence="3 4" key="1">
    <citation type="submission" date="2018-11" db="EMBL/GenBank/DDBJ databases">
        <title>Genomic Encyclopedia of Type Strains, Phase IV (KMG-IV): sequencing the most valuable type-strain genomes for metagenomic binning, comparative biology and taxonomic classification.</title>
        <authorList>
            <person name="Goeker M."/>
        </authorList>
    </citation>
    <scope>NUCLEOTIDE SEQUENCE [LARGE SCALE GENOMIC DNA]</scope>
    <source>
        <strain evidence="3 4">DSM 100316</strain>
    </source>
</reference>
<feature type="domain" description="Mannosyl-glycoprotein endo-beta-N-acetylglucosamidase-like" evidence="2">
    <location>
        <begin position="158"/>
        <end position="291"/>
    </location>
</feature>
<comment type="caution">
    <text evidence="3">The sequence shown here is derived from an EMBL/GenBank/DDBJ whole genome shotgun (WGS) entry which is preliminary data.</text>
</comment>
<accession>A0A3N2DGX4</accession>
<dbReference type="Pfam" id="PF01832">
    <property type="entry name" value="Glucosaminidase"/>
    <property type="match status" value="1"/>
</dbReference>
<proteinExistence type="predicted"/>
<evidence type="ECO:0000259" key="2">
    <source>
        <dbReference type="Pfam" id="PF01832"/>
    </source>
</evidence>
<keyword evidence="1" id="KW-0732">Signal</keyword>
<dbReference type="OrthoDB" id="9788155at2"/>
<feature type="signal peptide" evidence="1">
    <location>
        <begin position="1"/>
        <end position="33"/>
    </location>
</feature>
<dbReference type="RefSeq" id="WP_123713619.1">
    <property type="nucleotide sequence ID" value="NZ_RKHR01000006.1"/>
</dbReference>
<name>A0A3N2DGX4_9GAMM</name>
<protein>
    <submittedName>
        <fullName evidence="3">Putative FlgJ-related protein</fullName>
    </submittedName>
</protein>
<organism evidence="3 4">
    <name type="scientific">Sinobacterium caligoides</name>
    <dbReference type="NCBI Taxonomy" id="933926"/>
    <lineage>
        <taxon>Bacteria</taxon>
        <taxon>Pseudomonadati</taxon>
        <taxon>Pseudomonadota</taxon>
        <taxon>Gammaproteobacteria</taxon>
        <taxon>Cellvibrionales</taxon>
        <taxon>Spongiibacteraceae</taxon>
        <taxon>Sinobacterium</taxon>
    </lineage>
</organism>
<dbReference type="InterPro" id="IPR002901">
    <property type="entry name" value="MGlyc_endo_b_GlcNAc-like_dom"/>
</dbReference>
<evidence type="ECO:0000313" key="4">
    <source>
        <dbReference type="Proteomes" id="UP000275394"/>
    </source>
</evidence>